<dbReference type="Proteomes" id="UP001343257">
    <property type="component" value="Unassembled WGS sequence"/>
</dbReference>
<keyword evidence="3" id="KW-1185">Reference proteome</keyword>
<comment type="caution">
    <text evidence="2">The sequence shown here is derived from an EMBL/GenBank/DDBJ whole genome shotgun (WGS) entry which is preliminary data.</text>
</comment>
<feature type="compositionally biased region" description="Basic and acidic residues" evidence="1">
    <location>
        <begin position="108"/>
        <end position="134"/>
    </location>
</feature>
<dbReference type="RefSeq" id="WP_127603006.1">
    <property type="nucleotide sequence ID" value="NZ_BIMK01000016.1"/>
</dbReference>
<feature type="region of interest" description="Disordered" evidence="1">
    <location>
        <begin position="46"/>
        <end position="158"/>
    </location>
</feature>
<evidence type="ECO:0000313" key="3">
    <source>
        <dbReference type="Proteomes" id="UP001343257"/>
    </source>
</evidence>
<name>A0ABU6PTN9_9BACL</name>
<reference evidence="2 3" key="1">
    <citation type="submission" date="2023-03" db="EMBL/GenBank/DDBJ databases">
        <title>Bacillus Genome Sequencing.</title>
        <authorList>
            <person name="Dunlap C."/>
        </authorList>
    </citation>
    <scope>NUCLEOTIDE SEQUENCE [LARGE SCALE GENOMIC DNA]</scope>
    <source>
        <strain evidence="2 3">NRS-52</strain>
    </source>
</reference>
<accession>A0ABU6PTN9</accession>
<sequence length="158" mass="17371">MPWNKNDYPVSMKNLSARVRNKAVDIANALLDEGYEEGRAIAIATAQAEKWDQDHPQDKHADHSHAKSDSHQPEHSRSHSHPSKNRDSESSAGSSHANMHVVAAEDGWALKKEGRDKPLSTFDTKKEAVAEAKKQASKSGVNTIIHGEDGRIQTNMSS</sequence>
<feature type="compositionally biased region" description="Basic and acidic residues" evidence="1">
    <location>
        <begin position="49"/>
        <end position="77"/>
    </location>
</feature>
<protein>
    <submittedName>
        <fullName evidence="2">DUF2188 domain-containing protein</fullName>
    </submittedName>
</protein>
<evidence type="ECO:0000313" key="2">
    <source>
        <dbReference type="EMBL" id="MED5017501.1"/>
    </source>
</evidence>
<organism evidence="2 3">
    <name type="scientific">Paenibacillus chibensis</name>
    <dbReference type="NCBI Taxonomy" id="59846"/>
    <lineage>
        <taxon>Bacteria</taxon>
        <taxon>Bacillati</taxon>
        <taxon>Bacillota</taxon>
        <taxon>Bacilli</taxon>
        <taxon>Bacillales</taxon>
        <taxon>Paenibacillaceae</taxon>
        <taxon>Paenibacillus</taxon>
    </lineage>
</organism>
<dbReference type="InterPro" id="IPR018691">
    <property type="entry name" value="DUF2188"/>
</dbReference>
<proteinExistence type="predicted"/>
<dbReference type="EMBL" id="JARTLD010000025">
    <property type="protein sequence ID" value="MED5017501.1"/>
    <property type="molecule type" value="Genomic_DNA"/>
</dbReference>
<dbReference type="Pfam" id="PF09954">
    <property type="entry name" value="DUF2188"/>
    <property type="match status" value="1"/>
</dbReference>
<evidence type="ECO:0000256" key="1">
    <source>
        <dbReference type="SAM" id="MobiDB-lite"/>
    </source>
</evidence>
<gene>
    <name evidence="2" type="ORF">P9847_09335</name>
</gene>